<protein>
    <submittedName>
        <fullName evidence="1">PaRep2b-like protein</fullName>
    </submittedName>
</protein>
<evidence type="ECO:0000313" key="2">
    <source>
        <dbReference type="Proteomes" id="UP000269883"/>
    </source>
</evidence>
<evidence type="ECO:0000313" key="1">
    <source>
        <dbReference type="EMBL" id="BBD10120.1"/>
    </source>
</evidence>
<sequence>MITLRLSVPGFGTIMKEIDADTIEEAQRVAELLLKSADWSGITICGHDVLGEFFPMSSMSLRVKPDGHGWTQRVEEEEFQEAKGSVWNLLKPQIQARAREGRKGIKLQPFPGGDTES</sequence>
<organism evidence="1 2">
    <name type="scientific">Desulfovibrio ferrophilus</name>
    <dbReference type="NCBI Taxonomy" id="241368"/>
    <lineage>
        <taxon>Bacteria</taxon>
        <taxon>Pseudomonadati</taxon>
        <taxon>Thermodesulfobacteriota</taxon>
        <taxon>Desulfovibrionia</taxon>
        <taxon>Desulfovibrionales</taxon>
        <taxon>Desulfovibrionaceae</taxon>
        <taxon>Desulfovibrio</taxon>
    </lineage>
</organism>
<name>A0A2Z6B3Y5_9BACT</name>
<keyword evidence="1" id="KW-0614">Plasmid</keyword>
<dbReference type="AlphaFoldDB" id="A0A2Z6B3Y5"/>
<dbReference type="KEGG" id="dfl:DFE_A0019"/>
<accession>A0A2Z6B3Y5</accession>
<dbReference type="EMBL" id="AP017379">
    <property type="protein sequence ID" value="BBD10120.1"/>
    <property type="molecule type" value="Genomic_DNA"/>
</dbReference>
<geneLocation type="plasmid" evidence="2">
    <name>pdfe dna</name>
</geneLocation>
<gene>
    <name evidence="1" type="ORF">DFE_A0019</name>
</gene>
<proteinExistence type="predicted"/>
<dbReference type="Proteomes" id="UP000269883">
    <property type="component" value="Plasmid pDFE"/>
</dbReference>
<reference evidence="1 2" key="1">
    <citation type="journal article" date="2018" name="Sci. Adv.">
        <title>Multi-heme cytochromes provide a pathway for survival in energy-limited environments.</title>
        <authorList>
            <person name="Deng X."/>
            <person name="Dohmae N."/>
            <person name="Nealson K.H."/>
            <person name="Hashimoto K."/>
            <person name="Okamoto A."/>
        </authorList>
    </citation>
    <scope>NUCLEOTIDE SEQUENCE [LARGE SCALE GENOMIC DNA]</scope>
    <source>
        <strain evidence="1 2">IS5</strain>
        <plasmid evidence="2">pdfe dna</plasmid>
    </source>
</reference>
<keyword evidence="2" id="KW-1185">Reference proteome</keyword>